<evidence type="ECO:0000256" key="1">
    <source>
        <dbReference type="SAM" id="Phobius"/>
    </source>
</evidence>
<evidence type="ECO:0000313" key="3">
    <source>
        <dbReference type="Proteomes" id="UP000650424"/>
    </source>
</evidence>
<dbReference type="Proteomes" id="UP000650424">
    <property type="component" value="Unassembled WGS sequence"/>
</dbReference>
<feature type="transmembrane region" description="Helical" evidence="1">
    <location>
        <begin position="154"/>
        <end position="174"/>
    </location>
</feature>
<accession>A0ABR6ZYH3</accession>
<dbReference type="InterPro" id="IPR049500">
    <property type="entry name" value="Peptidase_M50B-like"/>
</dbReference>
<dbReference type="Pfam" id="PF13398">
    <property type="entry name" value="Peptidase_M50B"/>
    <property type="match status" value="1"/>
</dbReference>
<feature type="transmembrane region" description="Helical" evidence="1">
    <location>
        <begin position="181"/>
        <end position="202"/>
    </location>
</feature>
<name>A0ABR6ZYH3_9BURK</name>
<keyword evidence="3" id="KW-1185">Reference proteome</keyword>
<keyword evidence="1" id="KW-0812">Transmembrane</keyword>
<feature type="transmembrane region" description="Helical" evidence="1">
    <location>
        <begin position="12"/>
        <end position="31"/>
    </location>
</feature>
<comment type="caution">
    <text evidence="2">The sequence shown here is derived from an EMBL/GenBank/DDBJ whole genome shotgun (WGS) entry which is preliminary data.</text>
</comment>
<feature type="transmembrane region" description="Helical" evidence="1">
    <location>
        <begin position="115"/>
        <end position="134"/>
    </location>
</feature>
<keyword evidence="1" id="KW-0472">Membrane</keyword>
<dbReference type="PANTHER" id="PTHR33979">
    <property type="entry name" value="OS02G0221600 PROTEIN"/>
    <property type="match status" value="1"/>
</dbReference>
<dbReference type="RefSeq" id="WP_186950709.1">
    <property type="nucleotide sequence ID" value="NZ_JACOGF010000020.1"/>
</dbReference>
<proteinExistence type="predicted"/>
<dbReference type="PANTHER" id="PTHR33979:SF2">
    <property type="entry name" value="PEPTIDASE M50B-LIKE-DOMAIN-CONTAINING PROTEIN"/>
    <property type="match status" value="1"/>
</dbReference>
<keyword evidence="1" id="KW-1133">Transmembrane helix</keyword>
<feature type="transmembrane region" description="Helical" evidence="1">
    <location>
        <begin position="232"/>
        <end position="255"/>
    </location>
</feature>
<reference evidence="2 3" key="1">
    <citation type="submission" date="2020-08" db="EMBL/GenBank/DDBJ databases">
        <title>Novel species isolated from subtropical streams in China.</title>
        <authorList>
            <person name="Lu H."/>
        </authorList>
    </citation>
    <scope>NUCLEOTIDE SEQUENCE [LARGE SCALE GENOMIC DNA]</scope>
    <source>
        <strain evidence="2 3">CY18W</strain>
    </source>
</reference>
<gene>
    <name evidence="2" type="ORF">H8L32_25655</name>
</gene>
<organism evidence="2 3">
    <name type="scientific">Undibacterium hunanense</name>
    <dbReference type="NCBI Taxonomy" id="2762292"/>
    <lineage>
        <taxon>Bacteria</taxon>
        <taxon>Pseudomonadati</taxon>
        <taxon>Pseudomonadota</taxon>
        <taxon>Betaproteobacteria</taxon>
        <taxon>Burkholderiales</taxon>
        <taxon>Oxalobacteraceae</taxon>
        <taxon>Undibacterium</taxon>
    </lineage>
</organism>
<dbReference type="EMBL" id="JACOGF010000020">
    <property type="protein sequence ID" value="MBC3920876.1"/>
    <property type="molecule type" value="Genomic_DNA"/>
</dbReference>
<sequence length="264" mass="29087">MTSNRGLGHRRMLLSLMAGFFLLWVALPLLFPNLAYLVYLLTAPLRYVGVFVHEMGHGLASLLTGGSFYWFQLDADGGAAITAGGWQSLVLLGGLLGPALCGSALLMVSTRATKLWIPYLILLLFFACGGYYMIKPVWMSSADYPLLAQWKVTHLLAVALPVLLMMACLLLLRATDAWQRLALQVLGIVMCYSAFSDTSYIFQYEALRNGMYSDVRVFASLFLPFSVQALPWLAFVFFALLIGLLNFALLGLGVMRALALPQPQ</sequence>
<feature type="transmembrane region" description="Helical" evidence="1">
    <location>
        <begin position="89"/>
        <end position="108"/>
    </location>
</feature>
<evidence type="ECO:0000313" key="2">
    <source>
        <dbReference type="EMBL" id="MBC3920876.1"/>
    </source>
</evidence>
<protein>
    <submittedName>
        <fullName evidence="2">M50 family metallopeptidase</fullName>
    </submittedName>
</protein>